<accession>A0AAF0ESK5</accession>
<evidence type="ECO:0000313" key="2">
    <source>
        <dbReference type="EMBL" id="WFD36258.1"/>
    </source>
</evidence>
<dbReference type="EMBL" id="CP119880">
    <property type="protein sequence ID" value="WFD36258.1"/>
    <property type="molecule type" value="Genomic_DNA"/>
</dbReference>
<gene>
    <name evidence="2" type="ORF">MCUN1_003136</name>
</gene>
<evidence type="ECO:0008006" key="4">
    <source>
        <dbReference type="Google" id="ProtNLM"/>
    </source>
</evidence>
<keyword evidence="3" id="KW-1185">Reference proteome</keyword>
<protein>
    <recommendedName>
        <fullName evidence="4">Ribosomal protein/NADH dehydrogenase domain-containing protein</fullName>
    </recommendedName>
</protein>
<organism evidence="2 3">
    <name type="scientific">Malassezia cuniculi</name>
    <dbReference type="NCBI Taxonomy" id="948313"/>
    <lineage>
        <taxon>Eukaryota</taxon>
        <taxon>Fungi</taxon>
        <taxon>Dikarya</taxon>
        <taxon>Basidiomycota</taxon>
        <taxon>Ustilaginomycotina</taxon>
        <taxon>Malasseziomycetes</taxon>
        <taxon>Malasseziales</taxon>
        <taxon>Malasseziaceae</taxon>
        <taxon>Malassezia</taxon>
    </lineage>
</organism>
<reference evidence="2" key="1">
    <citation type="submission" date="2023-03" db="EMBL/GenBank/DDBJ databases">
        <title>Mating type loci evolution in Malassezia.</title>
        <authorList>
            <person name="Coelho M.A."/>
        </authorList>
    </citation>
    <scope>NUCLEOTIDE SEQUENCE</scope>
    <source>
        <strain evidence="2">CBS 11721</strain>
    </source>
</reference>
<feature type="compositionally biased region" description="Low complexity" evidence="1">
    <location>
        <begin position="79"/>
        <end position="111"/>
    </location>
</feature>
<proteinExistence type="predicted"/>
<evidence type="ECO:0000256" key="1">
    <source>
        <dbReference type="SAM" id="MobiDB-lite"/>
    </source>
</evidence>
<evidence type="ECO:0000313" key="3">
    <source>
        <dbReference type="Proteomes" id="UP001219933"/>
    </source>
</evidence>
<feature type="region of interest" description="Disordered" evidence="1">
    <location>
        <begin position="66"/>
        <end position="111"/>
    </location>
</feature>
<sequence length="111" mass="11288">MAKGAKSAASLRTLVASLEASVPSHRLPPTLTALQFTVPRTFNTPRIWELMRRELPRIAYANPDLRIGVNPIESGTGTGSSSSNDADSASGASASASGAPAAAPAGTSDPL</sequence>
<dbReference type="Proteomes" id="UP001219933">
    <property type="component" value="Chromosome 4"/>
</dbReference>
<dbReference type="AlphaFoldDB" id="A0AAF0ESK5"/>
<name>A0AAF0ESK5_9BASI</name>